<feature type="non-terminal residue" evidence="2">
    <location>
        <position position="1"/>
    </location>
</feature>
<accession>A0A6J4RNV9</accession>
<feature type="compositionally biased region" description="Basic residues" evidence="1">
    <location>
        <begin position="32"/>
        <end position="49"/>
    </location>
</feature>
<proteinExistence type="predicted"/>
<evidence type="ECO:0000313" key="2">
    <source>
        <dbReference type="EMBL" id="CAA9477995.1"/>
    </source>
</evidence>
<gene>
    <name evidence="2" type="ORF">AVDCRST_MAG05-1086</name>
</gene>
<dbReference type="AlphaFoldDB" id="A0A6J4RNV9"/>
<feature type="region of interest" description="Disordered" evidence="1">
    <location>
        <begin position="1"/>
        <end position="93"/>
    </location>
</feature>
<dbReference type="EMBL" id="CADCVM010000121">
    <property type="protein sequence ID" value="CAA9477995.1"/>
    <property type="molecule type" value="Genomic_DNA"/>
</dbReference>
<reference evidence="2" key="1">
    <citation type="submission" date="2020-02" db="EMBL/GenBank/DDBJ databases">
        <authorList>
            <person name="Meier V. D."/>
        </authorList>
    </citation>
    <scope>NUCLEOTIDE SEQUENCE</scope>
    <source>
        <strain evidence="2">AVDCRST_MAG05</strain>
    </source>
</reference>
<evidence type="ECO:0000256" key="1">
    <source>
        <dbReference type="SAM" id="MobiDB-lite"/>
    </source>
</evidence>
<feature type="compositionally biased region" description="Basic residues" evidence="1">
    <location>
        <begin position="57"/>
        <end position="72"/>
    </location>
</feature>
<name>A0A6J4RNV9_9ACTN</name>
<feature type="compositionally biased region" description="Pro residues" evidence="1">
    <location>
        <begin position="1"/>
        <end position="22"/>
    </location>
</feature>
<organism evidence="2">
    <name type="scientific">uncultured Rubrobacteraceae bacterium</name>
    <dbReference type="NCBI Taxonomy" id="349277"/>
    <lineage>
        <taxon>Bacteria</taxon>
        <taxon>Bacillati</taxon>
        <taxon>Actinomycetota</taxon>
        <taxon>Rubrobacteria</taxon>
        <taxon>Rubrobacterales</taxon>
        <taxon>Rubrobacteraceae</taxon>
        <taxon>environmental samples</taxon>
    </lineage>
</organism>
<protein>
    <submittedName>
        <fullName evidence="2">Transcriptional regulator</fullName>
    </submittedName>
</protein>
<sequence>QVRPRPLVPDPLPLRPRLPRLPPVHHLAVGRPRPRPPRRRRFCRRRSSHHLPDGLQARRHRRGGSAGRRAHRRQEPEHHLHAHPAALYGRGEL</sequence>
<feature type="non-terminal residue" evidence="2">
    <location>
        <position position="93"/>
    </location>
</feature>